<keyword evidence="4" id="KW-1185">Reference proteome</keyword>
<dbReference type="SUPFAM" id="SSF57959">
    <property type="entry name" value="Leucine zipper domain"/>
    <property type="match status" value="1"/>
</dbReference>
<proteinExistence type="predicted"/>
<evidence type="ECO:0000313" key="3">
    <source>
        <dbReference type="EMBL" id="GFU02071.1"/>
    </source>
</evidence>
<dbReference type="InterPro" id="IPR046347">
    <property type="entry name" value="bZIP_sf"/>
</dbReference>
<sequence>MVVNHEMCINFKGYTNFFYLALYGKISFFCSEEFNSENSKCNHSFPTCVDLESAIKNPTTQNAFGPTNQIPSPTSSGMSDLWNLFSQEMDSTLHMFPMEEILNQGDKDLLIADDYIDTFLDNQHLIPTNLEDLNFLDTYQEGNKVSNIDSQDINLIMEPTEDTMDLSSLIDFSCDFSSRIPVQELSYDLNSLPEITDLNFWNSSAYNQNSSLLQIPTIEEPLSDMKSLSPKSQSELSVDMDEIVPENKESEKSNLDAKKYREMRRKNNIASQRSRKIRKQKESELSNQLKKLEKENAELHLLHNKLEKERDTLQKYFLEVIAKK</sequence>
<evidence type="ECO:0000259" key="2">
    <source>
        <dbReference type="PROSITE" id="PS50217"/>
    </source>
</evidence>
<feature type="compositionally biased region" description="Basic residues" evidence="1">
    <location>
        <begin position="265"/>
        <end position="279"/>
    </location>
</feature>
<feature type="region of interest" description="Disordered" evidence="1">
    <location>
        <begin position="265"/>
        <end position="285"/>
    </location>
</feature>
<comment type="caution">
    <text evidence="3">The sequence shown here is derived from an EMBL/GenBank/DDBJ whole genome shotgun (WGS) entry which is preliminary data.</text>
</comment>
<dbReference type="GO" id="GO:0003700">
    <property type="term" value="F:DNA-binding transcription factor activity"/>
    <property type="evidence" value="ECO:0007669"/>
    <property type="project" value="InterPro"/>
</dbReference>
<dbReference type="Proteomes" id="UP000887013">
    <property type="component" value="Unassembled WGS sequence"/>
</dbReference>
<accession>A0A8X6U827</accession>
<dbReference type="Pfam" id="PF07716">
    <property type="entry name" value="bZIP_2"/>
    <property type="match status" value="1"/>
</dbReference>
<dbReference type="OrthoDB" id="6430877at2759"/>
<evidence type="ECO:0000313" key="4">
    <source>
        <dbReference type="Proteomes" id="UP000887013"/>
    </source>
</evidence>
<dbReference type="InterPro" id="IPR004827">
    <property type="entry name" value="bZIP"/>
</dbReference>
<feature type="domain" description="BZIP" evidence="2">
    <location>
        <begin position="257"/>
        <end position="320"/>
    </location>
</feature>
<evidence type="ECO:0000256" key="1">
    <source>
        <dbReference type="SAM" id="MobiDB-lite"/>
    </source>
</evidence>
<protein>
    <submittedName>
        <fullName evidence="3">BZIP domain-containing protein</fullName>
    </submittedName>
</protein>
<dbReference type="Gene3D" id="1.20.5.170">
    <property type="match status" value="1"/>
</dbReference>
<organism evidence="3 4">
    <name type="scientific">Nephila pilipes</name>
    <name type="common">Giant wood spider</name>
    <name type="synonym">Nephila maculata</name>
    <dbReference type="NCBI Taxonomy" id="299642"/>
    <lineage>
        <taxon>Eukaryota</taxon>
        <taxon>Metazoa</taxon>
        <taxon>Ecdysozoa</taxon>
        <taxon>Arthropoda</taxon>
        <taxon>Chelicerata</taxon>
        <taxon>Arachnida</taxon>
        <taxon>Araneae</taxon>
        <taxon>Araneomorphae</taxon>
        <taxon>Entelegynae</taxon>
        <taxon>Araneoidea</taxon>
        <taxon>Nephilidae</taxon>
        <taxon>Nephila</taxon>
    </lineage>
</organism>
<dbReference type="EMBL" id="BMAW01123163">
    <property type="protein sequence ID" value="GFU02071.1"/>
    <property type="molecule type" value="Genomic_DNA"/>
</dbReference>
<dbReference type="PROSITE" id="PS50217">
    <property type="entry name" value="BZIP"/>
    <property type="match status" value="1"/>
</dbReference>
<dbReference type="AlphaFoldDB" id="A0A8X6U827"/>
<dbReference type="CDD" id="cd14695">
    <property type="entry name" value="bZIP_HLF"/>
    <property type="match status" value="1"/>
</dbReference>
<name>A0A8X6U827_NEPPI</name>
<reference evidence="3" key="1">
    <citation type="submission" date="2020-08" db="EMBL/GenBank/DDBJ databases">
        <title>Multicomponent nature underlies the extraordinary mechanical properties of spider dragline silk.</title>
        <authorList>
            <person name="Kono N."/>
            <person name="Nakamura H."/>
            <person name="Mori M."/>
            <person name="Yoshida Y."/>
            <person name="Ohtoshi R."/>
            <person name="Malay A.D."/>
            <person name="Moran D.A.P."/>
            <person name="Tomita M."/>
            <person name="Numata K."/>
            <person name="Arakawa K."/>
        </authorList>
    </citation>
    <scope>NUCLEOTIDE SEQUENCE</scope>
</reference>
<gene>
    <name evidence="3" type="primary">NCL1_30219</name>
    <name evidence="3" type="ORF">NPIL_85771</name>
</gene>